<proteinExistence type="predicted"/>
<keyword evidence="3" id="KW-1185">Reference proteome</keyword>
<protein>
    <submittedName>
        <fullName evidence="2">Uncharacterized protein</fullName>
    </submittedName>
</protein>
<feature type="region of interest" description="Disordered" evidence="1">
    <location>
        <begin position="149"/>
        <end position="169"/>
    </location>
</feature>
<comment type="caution">
    <text evidence="2">The sequence shown here is derived from an EMBL/GenBank/DDBJ whole genome shotgun (WGS) entry which is preliminary data.</text>
</comment>
<evidence type="ECO:0000256" key="1">
    <source>
        <dbReference type="SAM" id="MobiDB-lite"/>
    </source>
</evidence>
<evidence type="ECO:0000313" key="2">
    <source>
        <dbReference type="EMBL" id="KAF3590444.1"/>
    </source>
</evidence>
<feature type="region of interest" description="Disordered" evidence="1">
    <location>
        <begin position="232"/>
        <end position="278"/>
    </location>
</feature>
<name>A0ABQ7DZJ5_BRACR</name>
<organism evidence="2 3">
    <name type="scientific">Brassica cretica</name>
    <name type="common">Mustard</name>
    <dbReference type="NCBI Taxonomy" id="69181"/>
    <lineage>
        <taxon>Eukaryota</taxon>
        <taxon>Viridiplantae</taxon>
        <taxon>Streptophyta</taxon>
        <taxon>Embryophyta</taxon>
        <taxon>Tracheophyta</taxon>
        <taxon>Spermatophyta</taxon>
        <taxon>Magnoliopsida</taxon>
        <taxon>eudicotyledons</taxon>
        <taxon>Gunneridae</taxon>
        <taxon>Pentapetalae</taxon>
        <taxon>rosids</taxon>
        <taxon>malvids</taxon>
        <taxon>Brassicales</taxon>
        <taxon>Brassicaceae</taxon>
        <taxon>Brassiceae</taxon>
        <taxon>Brassica</taxon>
    </lineage>
</organism>
<feature type="compositionally biased region" description="Polar residues" evidence="1">
    <location>
        <begin position="238"/>
        <end position="247"/>
    </location>
</feature>
<dbReference type="Proteomes" id="UP000266723">
    <property type="component" value="Unassembled WGS sequence"/>
</dbReference>
<reference evidence="2 3" key="1">
    <citation type="journal article" date="2020" name="BMC Genomics">
        <title>Intraspecific diversification of the crop wild relative Brassica cretica Lam. using demographic model selection.</title>
        <authorList>
            <person name="Kioukis A."/>
            <person name="Michalopoulou V.A."/>
            <person name="Briers L."/>
            <person name="Pirintsos S."/>
            <person name="Studholme D.J."/>
            <person name="Pavlidis P."/>
            <person name="Sarris P.F."/>
        </authorList>
    </citation>
    <scope>NUCLEOTIDE SEQUENCE [LARGE SCALE GENOMIC DNA]</scope>
    <source>
        <strain evidence="3">cv. PFS-1207/04</strain>
    </source>
</reference>
<dbReference type="EMBL" id="QGKV02000299">
    <property type="protein sequence ID" value="KAF3590444.1"/>
    <property type="molecule type" value="Genomic_DNA"/>
</dbReference>
<gene>
    <name evidence="2" type="ORF">DY000_02020637</name>
</gene>
<feature type="region of interest" description="Disordered" evidence="1">
    <location>
        <begin position="65"/>
        <end position="84"/>
    </location>
</feature>
<sequence length="278" mass="30272">MASVCRAMDECYVSNGGDRCSYSYIGATIKESDQPGRAASGGGGRVVSLISYLISLVSYSRSRSRSRLRKRGGRSVQKWQGKNRGAGKIESRRVLAGRGRNTLQGVDCIQGNRMSSVPGQATPQECSKKREVASRFSFRIEQTLSGSVDGKKGIASETHGPSNGTHRDVGKVDMCVLYPAPRNPSWKWGRGGCYNWYQSQKSNSSEASPRSEQRKVLEPRCSGVLEAHERINKELQGGNASADSSNIGKVETEGDMEAGKKERARQGVALRFGKMTPE</sequence>
<accession>A0ABQ7DZJ5</accession>
<evidence type="ECO:0000313" key="3">
    <source>
        <dbReference type="Proteomes" id="UP000266723"/>
    </source>
</evidence>